<protein>
    <recommendedName>
        <fullName evidence="1">DUF4399 domain-containing protein</fullName>
    </recommendedName>
</protein>
<dbReference type="InterPro" id="IPR025512">
    <property type="entry name" value="DUF4399"/>
</dbReference>
<evidence type="ECO:0000259" key="1">
    <source>
        <dbReference type="Pfam" id="PF14347"/>
    </source>
</evidence>
<dbReference type="AlphaFoldDB" id="A0A382KH28"/>
<proteinExistence type="predicted"/>
<dbReference type="PROSITE" id="PS51257">
    <property type="entry name" value="PROKAR_LIPOPROTEIN"/>
    <property type="match status" value="1"/>
</dbReference>
<reference evidence="2" key="1">
    <citation type="submission" date="2018-05" db="EMBL/GenBank/DDBJ databases">
        <authorList>
            <person name="Lanie J.A."/>
            <person name="Ng W.-L."/>
            <person name="Kazmierczak K.M."/>
            <person name="Andrzejewski T.M."/>
            <person name="Davidsen T.M."/>
            <person name="Wayne K.J."/>
            <person name="Tettelin H."/>
            <person name="Glass J.I."/>
            <person name="Rusch D."/>
            <person name="Podicherti R."/>
            <person name="Tsui H.-C.T."/>
            <person name="Winkler M.E."/>
        </authorList>
    </citation>
    <scope>NUCLEOTIDE SEQUENCE</scope>
</reference>
<dbReference type="EMBL" id="UINC01080508">
    <property type="protein sequence ID" value="SVC23509.1"/>
    <property type="molecule type" value="Genomic_DNA"/>
</dbReference>
<dbReference type="Pfam" id="PF14347">
    <property type="entry name" value="DUF4399"/>
    <property type="match status" value="1"/>
</dbReference>
<organism evidence="2">
    <name type="scientific">marine metagenome</name>
    <dbReference type="NCBI Taxonomy" id="408172"/>
    <lineage>
        <taxon>unclassified sequences</taxon>
        <taxon>metagenomes</taxon>
        <taxon>ecological metagenomes</taxon>
    </lineage>
</organism>
<accession>A0A382KH28</accession>
<gene>
    <name evidence="2" type="ORF">METZ01_LOCUS276363</name>
</gene>
<sequence length="166" mass="17451">MRTKFMNLNRTLLVTMAVVPAVAFIGCGGGSESGMDPAPSTGGAPRVFFVAPEDGGDFSSDFDLEMEFGAENYEISAIPEGFDAATDTPRSDVGHFHVGIDAGGCLPVGQVIPQGEGWVHFGDGSNTFTMQSEPAEYELTLQIGDDAHRTQEGLCETISVTIADGI</sequence>
<feature type="domain" description="DUF4399" evidence="1">
    <location>
        <begin position="89"/>
        <end position="162"/>
    </location>
</feature>
<name>A0A382KH28_9ZZZZ</name>
<evidence type="ECO:0000313" key="2">
    <source>
        <dbReference type="EMBL" id="SVC23509.1"/>
    </source>
</evidence>